<proteinExistence type="predicted"/>
<dbReference type="AlphaFoldDB" id="A0A815B617"/>
<gene>
    <name evidence="2" type="ORF">EDS130_LOCUS28742</name>
    <name evidence="1" type="ORF">XAT740_LOCUS12502</name>
</gene>
<dbReference type="EMBL" id="CAJNOR010000706">
    <property type="protein sequence ID" value="CAF0987195.1"/>
    <property type="molecule type" value="Genomic_DNA"/>
</dbReference>
<organism evidence="2 4">
    <name type="scientific">Adineta ricciae</name>
    <name type="common">Rotifer</name>
    <dbReference type="NCBI Taxonomy" id="249248"/>
    <lineage>
        <taxon>Eukaryota</taxon>
        <taxon>Metazoa</taxon>
        <taxon>Spiralia</taxon>
        <taxon>Gnathifera</taxon>
        <taxon>Rotifera</taxon>
        <taxon>Eurotatoria</taxon>
        <taxon>Bdelloidea</taxon>
        <taxon>Adinetida</taxon>
        <taxon>Adinetidae</taxon>
        <taxon>Adineta</taxon>
    </lineage>
</organism>
<evidence type="ECO:0000313" key="3">
    <source>
        <dbReference type="Proteomes" id="UP000663828"/>
    </source>
</evidence>
<keyword evidence="3" id="KW-1185">Reference proteome</keyword>
<evidence type="ECO:0000313" key="1">
    <source>
        <dbReference type="EMBL" id="CAF0987195.1"/>
    </source>
</evidence>
<reference evidence="2" key="1">
    <citation type="submission" date="2021-02" db="EMBL/GenBank/DDBJ databases">
        <authorList>
            <person name="Nowell W R."/>
        </authorList>
    </citation>
    <scope>NUCLEOTIDE SEQUENCE</scope>
</reference>
<sequence length="156" mass="17453">MSHLIPGGFKAVLYHDQPIPELPSTDLIQKCSDSQSFRSILEQNHLSVRVLACTSEIFRQLPSNLVPSKLDTIYFMESSSGASSLLTNENAAPQPIGVLSEKELILRVLLDVVDCFYRQSINYRTEGNNGLADACRQVVVNVLEYIKEHNEYLCPP</sequence>
<accession>A0A815B617</accession>
<evidence type="ECO:0000313" key="4">
    <source>
        <dbReference type="Proteomes" id="UP000663852"/>
    </source>
</evidence>
<comment type="caution">
    <text evidence="2">The sequence shown here is derived from an EMBL/GenBank/DDBJ whole genome shotgun (WGS) entry which is preliminary data.</text>
</comment>
<protein>
    <submittedName>
        <fullName evidence="2">Uncharacterized protein</fullName>
    </submittedName>
</protein>
<evidence type="ECO:0000313" key="2">
    <source>
        <dbReference type="EMBL" id="CAF1265453.1"/>
    </source>
</evidence>
<name>A0A815B617_ADIRI</name>
<dbReference type="Proteomes" id="UP000663828">
    <property type="component" value="Unassembled WGS sequence"/>
</dbReference>
<dbReference type="OrthoDB" id="10415562at2759"/>
<dbReference type="EMBL" id="CAJNOJ010000189">
    <property type="protein sequence ID" value="CAF1265453.1"/>
    <property type="molecule type" value="Genomic_DNA"/>
</dbReference>
<dbReference type="Proteomes" id="UP000663852">
    <property type="component" value="Unassembled WGS sequence"/>
</dbReference>